<dbReference type="EMBL" id="JANPWB010000011">
    <property type="protein sequence ID" value="KAJ1126853.1"/>
    <property type="molecule type" value="Genomic_DNA"/>
</dbReference>
<gene>
    <name evidence="2" type="ORF">NDU88_005259</name>
</gene>
<evidence type="ECO:0000313" key="3">
    <source>
        <dbReference type="Proteomes" id="UP001066276"/>
    </source>
</evidence>
<name>A0AAV7PM47_PLEWA</name>
<evidence type="ECO:0000313" key="2">
    <source>
        <dbReference type="EMBL" id="KAJ1126853.1"/>
    </source>
</evidence>
<reference evidence="2" key="1">
    <citation type="journal article" date="2022" name="bioRxiv">
        <title>Sequencing and chromosome-scale assembly of the giantPleurodeles waltlgenome.</title>
        <authorList>
            <person name="Brown T."/>
            <person name="Elewa A."/>
            <person name="Iarovenko S."/>
            <person name="Subramanian E."/>
            <person name="Araus A.J."/>
            <person name="Petzold A."/>
            <person name="Susuki M."/>
            <person name="Suzuki K.-i.T."/>
            <person name="Hayashi T."/>
            <person name="Toyoda A."/>
            <person name="Oliveira C."/>
            <person name="Osipova E."/>
            <person name="Leigh N.D."/>
            <person name="Simon A."/>
            <person name="Yun M.H."/>
        </authorList>
    </citation>
    <scope>NUCLEOTIDE SEQUENCE</scope>
    <source>
        <strain evidence="2">20211129_DDA</strain>
        <tissue evidence="2">Liver</tissue>
    </source>
</reference>
<keyword evidence="3" id="KW-1185">Reference proteome</keyword>
<organism evidence="2 3">
    <name type="scientific">Pleurodeles waltl</name>
    <name type="common">Iberian ribbed newt</name>
    <dbReference type="NCBI Taxonomy" id="8319"/>
    <lineage>
        <taxon>Eukaryota</taxon>
        <taxon>Metazoa</taxon>
        <taxon>Chordata</taxon>
        <taxon>Craniata</taxon>
        <taxon>Vertebrata</taxon>
        <taxon>Euteleostomi</taxon>
        <taxon>Amphibia</taxon>
        <taxon>Batrachia</taxon>
        <taxon>Caudata</taxon>
        <taxon>Salamandroidea</taxon>
        <taxon>Salamandridae</taxon>
        <taxon>Pleurodelinae</taxon>
        <taxon>Pleurodeles</taxon>
    </lineage>
</organism>
<accession>A0AAV7PM47</accession>
<dbReference type="AlphaFoldDB" id="A0AAV7PM47"/>
<feature type="compositionally biased region" description="Basic and acidic residues" evidence="1">
    <location>
        <begin position="89"/>
        <end position="104"/>
    </location>
</feature>
<evidence type="ECO:0000256" key="1">
    <source>
        <dbReference type="SAM" id="MobiDB-lite"/>
    </source>
</evidence>
<proteinExistence type="predicted"/>
<comment type="caution">
    <text evidence="2">The sequence shown here is derived from an EMBL/GenBank/DDBJ whole genome shotgun (WGS) entry which is preliminary data.</text>
</comment>
<feature type="region of interest" description="Disordered" evidence="1">
    <location>
        <begin position="1"/>
        <end position="153"/>
    </location>
</feature>
<protein>
    <submittedName>
        <fullName evidence="2">Uncharacterized protein</fullName>
    </submittedName>
</protein>
<dbReference type="Proteomes" id="UP001066276">
    <property type="component" value="Chromosome 7"/>
</dbReference>
<sequence length="153" mass="16345">MFPRGAWPDRQDGRRVKLSLGSGPINNPAITAPPGTGDCHRHRRRDGDPAGRPAVQLGGHRGALQLNQKPGGSARPGRDWWSESGPETLAREQEGCGKPRDKENTAPPGTCRGPTERRRALPSTNTEDGDGPNGNGPRHAEDRSAVLEVGGLR</sequence>